<organism evidence="4 5">
    <name type="scientific">Actinokineospora fastidiosa</name>
    <dbReference type="NCBI Taxonomy" id="1816"/>
    <lineage>
        <taxon>Bacteria</taxon>
        <taxon>Bacillati</taxon>
        <taxon>Actinomycetota</taxon>
        <taxon>Actinomycetes</taxon>
        <taxon>Pseudonocardiales</taxon>
        <taxon>Pseudonocardiaceae</taxon>
        <taxon>Actinokineospora</taxon>
    </lineage>
</organism>
<dbReference type="AlphaFoldDB" id="A0A918LJ10"/>
<dbReference type="RefSeq" id="WP_189214147.1">
    <property type="nucleotide sequence ID" value="NZ_BMRB01000010.1"/>
</dbReference>
<protein>
    <submittedName>
        <fullName evidence="4">Carbamoyltransferase</fullName>
    </submittedName>
</protein>
<comment type="caution">
    <text evidence="4">The sequence shown here is derived from an EMBL/GenBank/DDBJ whole genome shotgun (WGS) entry which is preliminary data.</text>
</comment>
<evidence type="ECO:0000256" key="1">
    <source>
        <dbReference type="ARBA" id="ARBA00006129"/>
    </source>
</evidence>
<dbReference type="Gene3D" id="3.90.870.20">
    <property type="entry name" value="Carbamoyltransferase, C-terminal domain"/>
    <property type="match status" value="1"/>
</dbReference>
<name>A0A918LJ10_9PSEU</name>
<dbReference type="Pfam" id="PF02543">
    <property type="entry name" value="Carbam_trans_N"/>
    <property type="match status" value="1"/>
</dbReference>
<feature type="domain" description="Carbamoyltransferase C-terminal" evidence="3">
    <location>
        <begin position="391"/>
        <end position="561"/>
    </location>
</feature>
<dbReference type="InterPro" id="IPR043129">
    <property type="entry name" value="ATPase_NBD"/>
</dbReference>
<dbReference type="PANTHER" id="PTHR34847">
    <property type="entry name" value="NODULATION PROTEIN U"/>
    <property type="match status" value="1"/>
</dbReference>
<dbReference type="EMBL" id="BMRB01000010">
    <property type="protein sequence ID" value="GGS58461.1"/>
    <property type="molecule type" value="Genomic_DNA"/>
</dbReference>
<dbReference type="InterPro" id="IPR003696">
    <property type="entry name" value="Carbtransf_dom"/>
</dbReference>
<dbReference type="Gene3D" id="3.30.420.40">
    <property type="match status" value="2"/>
</dbReference>
<feature type="domain" description="Carbamoyltransferase" evidence="2">
    <location>
        <begin position="25"/>
        <end position="337"/>
    </location>
</feature>
<reference evidence="4" key="2">
    <citation type="submission" date="2020-09" db="EMBL/GenBank/DDBJ databases">
        <authorList>
            <person name="Sun Q."/>
            <person name="Ohkuma M."/>
        </authorList>
    </citation>
    <scope>NUCLEOTIDE SEQUENCE</scope>
    <source>
        <strain evidence="4">JCM 3276</strain>
    </source>
</reference>
<dbReference type="SUPFAM" id="SSF53067">
    <property type="entry name" value="Actin-like ATPase domain"/>
    <property type="match status" value="1"/>
</dbReference>
<evidence type="ECO:0000313" key="5">
    <source>
        <dbReference type="Proteomes" id="UP000660680"/>
    </source>
</evidence>
<dbReference type="InterPro" id="IPR051338">
    <property type="entry name" value="NodU/CmcH_Carbamoyltrnsfr"/>
</dbReference>
<dbReference type="PANTHER" id="PTHR34847:SF1">
    <property type="entry name" value="NODULATION PROTEIN U"/>
    <property type="match status" value="1"/>
</dbReference>
<dbReference type="InterPro" id="IPR038152">
    <property type="entry name" value="Carbam_trans_C_sf"/>
</dbReference>
<proteinExistence type="inferred from homology"/>
<reference evidence="4" key="1">
    <citation type="journal article" date="2014" name="Int. J. Syst. Evol. Microbiol.">
        <title>Complete genome sequence of Corynebacterium casei LMG S-19264T (=DSM 44701T), isolated from a smear-ripened cheese.</title>
        <authorList>
            <consortium name="US DOE Joint Genome Institute (JGI-PGF)"/>
            <person name="Walter F."/>
            <person name="Albersmeier A."/>
            <person name="Kalinowski J."/>
            <person name="Ruckert C."/>
        </authorList>
    </citation>
    <scope>NUCLEOTIDE SEQUENCE</scope>
    <source>
        <strain evidence="4">JCM 3276</strain>
    </source>
</reference>
<dbReference type="Pfam" id="PF16861">
    <property type="entry name" value="Carbam_trans_C"/>
    <property type="match status" value="1"/>
</dbReference>
<keyword evidence="5" id="KW-1185">Reference proteome</keyword>
<dbReference type="GO" id="GO:0003824">
    <property type="term" value="F:catalytic activity"/>
    <property type="evidence" value="ECO:0007669"/>
    <property type="project" value="InterPro"/>
</dbReference>
<evidence type="ECO:0000259" key="2">
    <source>
        <dbReference type="Pfam" id="PF02543"/>
    </source>
</evidence>
<accession>A0A918LJ10</accession>
<evidence type="ECO:0000259" key="3">
    <source>
        <dbReference type="Pfam" id="PF16861"/>
    </source>
</evidence>
<gene>
    <name evidence="4" type="ORF">GCM10010171_61790</name>
</gene>
<comment type="similarity">
    <text evidence="1">Belongs to the NodU/CmcH family.</text>
</comment>
<evidence type="ECO:0000313" key="4">
    <source>
        <dbReference type="EMBL" id="GGS58461.1"/>
    </source>
</evidence>
<sequence>MLVLGITCSLAPAADDFMARRWELHFHDAAAVLLRDGEVVAGVEQERLNRVKHTTAFAGEAIRVCLDAAGAKPGDLDRVAFFFGEEYTDRELFEHYADNPALPLVWSRQLLATRLREALDADVPDDRLQFVEHHSAHAYSAYPQSGYDDALVVVMDGAGEDSAISVYDAHDGAMRMLTSHAISRSLGMLYLAGTRLLGYGLGDEYKVMGLAPHGDPRTYRRVFRSLYDLRPDGDFDLDHTSLRPAFAAAGFRPRRRGEPFDRHHRDFAAALQETVETIGHHVIGAWQRATGHRRLALAGGVAQNCTMNGRLLRGGLFDDVFVHPAAHDAGAALGAAVKANADLSGALPRSRLRQVFWGSPLPEDRDLVALLERYRPFLTARRSTDVTRDAAELLAADAVIGWVQGRSEFGPRALGNRSILADPRPAANRDRVNRMIKQREGYRPFAPSVQAERLRDYFDFPEGARTPDFMVFAVPVREDKRAELGAVTHVDGSARVHAVDKAVNERYWRLLDEFARRTGVPVLLNTSFNNHAEPIVDSAEDAIQCYLTTQLDHLVIGDHIVSTTDWTDADLCGMAPALVPLARLRTETEPGGAARHVVAFATAGGRQLTVDDATLLVLARADGARTLRDLDVEPGSSTLDQIRELWSERFITLRPPVAD</sequence>
<dbReference type="Proteomes" id="UP000660680">
    <property type="component" value="Unassembled WGS sequence"/>
</dbReference>
<dbReference type="InterPro" id="IPR031730">
    <property type="entry name" value="Carbam_trans_C"/>
</dbReference>